<evidence type="ECO:0000256" key="1">
    <source>
        <dbReference type="SAM" id="MobiDB-lite"/>
    </source>
</evidence>
<protein>
    <submittedName>
        <fullName evidence="2">Uncharacterized protein</fullName>
    </submittedName>
</protein>
<feature type="compositionally biased region" description="Low complexity" evidence="1">
    <location>
        <begin position="85"/>
        <end position="130"/>
    </location>
</feature>
<evidence type="ECO:0000313" key="2">
    <source>
        <dbReference type="EMBL" id="KGM08518.1"/>
    </source>
</evidence>
<sequence>MRCRDAPGRAPGHAPGHGPGRARRPRVWAAPRDRLPYRGCPVTPGHAGLPRTAPARAGTRTPTSSAALHRSARQCTTIRRRTWLPTATSAARARASGTASRTPTAARSAAGTRTSSVCAPSSPVPRSACRSARRASRPARCSATPDDTPSGRRAPTS</sequence>
<proteinExistence type="predicted"/>
<feature type="region of interest" description="Disordered" evidence="1">
    <location>
        <begin position="1"/>
        <end position="157"/>
    </location>
</feature>
<evidence type="ECO:0000313" key="3">
    <source>
        <dbReference type="Proteomes" id="UP000029839"/>
    </source>
</evidence>
<reference evidence="2 3" key="1">
    <citation type="submission" date="2013-08" db="EMBL/GenBank/DDBJ databases">
        <title>Genome sequencing of Cellulomonas carbonis T26.</title>
        <authorList>
            <person name="Chen F."/>
            <person name="Li Y."/>
            <person name="Wang G."/>
        </authorList>
    </citation>
    <scope>NUCLEOTIDE SEQUENCE [LARGE SCALE GENOMIC DNA]</scope>
    <source>
        <strain evidence="2 3">T26</strain>
    </source>
</reference>
<accession>A0A0A0BJ31</accession>
<feature type="compositionally biased region" description="Low complexity" evidence="1">
    <location>
        <begin position="50"/>
        <end position="63"/>
    </location>
</feature>
<keyword evidence="3" id="KW-1185">Reference proteome</keyword>
<name>A0A0A0BJ31_9CELL</name>
<reference evidence="2 3" key="2">
    <citation type="journal article" date="2015" name="Stand. Genomic Sci.">
        <title>Draft genome sequence of Cellulomonas carbonis T26(T) and comparative analysis of six Cellulomonas genomes.</title>
        <authorList>
            <person name="Zhuang W."/>
            <person name="Zhang S."/>
            <person name="Xia X."/>
            <person name="Wang G."/>
        </authorList>
    </citation>
    <scope>NUCLEOTIDE SEQUENCE [LARGE SCALE GENOMIC DNA]</scope>
    <source>
        <strain evidence="2 3">T26</strain>
    </source>
</reference>
<dbReference type="AlphaFoldDB" id="A0A0A0BJ31"/>
<dbReference type="EMBL" id="AXCY01000210">
    <property type="protein sequence ID" value="KGM08518.1"/>
    <property type="molecule type" value="Genomic_DNA"/>
</dbReference>
<dbReference type="Proteomes" id="UP000029839">
    <property type="component" value="Unassembled WGS sequence"/>
</dbReference>
<comment type="caution">
    <text evidence="2">The sequence shown here is derived from an EMBL/GenBank/DDBJ whole genome shotgun (WGS) entry which is preliminary data.</text>
</comment>
<organism evidence="2 3">
    <name type="scientific">Cellulomonas carbonis T26</name>
    <dbReference type="NCBI Taxonomy" id="947969"/>
    <lineage>
        <taxon>Bacteria</taxon>
        <taxon>Bacillati</taxon>
        <taxon>Actinomycetota</taxon>
        <taxon>Actinomycetes</taxon>
        <taxon>Micrococcales</taxon>
        <taxon>Cellulomonadaceae</taxon>
        <taxon>Cellulomonas</taxon>
    </lineage>
</organism>
<gene>
    <name evidence="2" type="ORF">N868_08510</name>
</gene>